<organism evidence="6 7">
    <name type="scientific">Haliovirga abyssi</name>
    <dbReference type="NCBI Taxonomy" id="2996794"/>
    <lineage>
        <taxon>Bacteria</taxon>
        <taxon>Fusobacteriati</taxon>
        <taxon>Fusobacteriota</taxon>
        <taxon>Fusobacteriia</taxon>
        <taxon>Fusobacteriales</taxon>
        <taxon>Haliovirgaceae</taxon>
        <taxon>Haliovirga</taxon>
    </lineage>
</organism>
<dbReference type="CDD" id="cd00427">
    <property type="entry name" value="Ribosomal_L29_HIP"/>
    <property type="match status" value="1"/>
</dbReference>
<dbReference type="AlphaFoldDB" id="A0AAU9DUB9"/>
<dbReference type="InterPro" id="IPR018254">
    <property type="entry name" value="Ribosomal_uL29_CS"/>
</dbReference>
<dbReference type="Pfam" id="PF00831">
    <property type="entry name" value="Ribosomal_L29"/>
    <property type="match status" value="1"/>
</dbReference>
<protein>
    <recommendedName>
        <fullName evidence="4 5">Large ribosomal subunit protein uL29</fullName>
    </recommendedName>
</protein>
<gene>
    <name evidence="5" type="primary">rpmC</name>
    <name evidence="6" type="ORF">HLVA_01000</name>
</gene>
<evidence type="ECO:0000313" key="7">
    <source>
        <dbReference type="Proteomes" id="UP001321582"/>
    </source>
</evidence>
<dbReference type="InterPro" id="IPR001854">
    <property type="entry name" value="Ribosomal_uL29"/>
</dbReference>
<dbReference type="FunFam" id="1.10.287.310:FF:000001">
    <property type="entry name" value="50S ribosomal protein L29"/>
    <property type="match status" value="1"/>
</dbReference>
<evidence type="ECO:0000256" key="5">
    <source>
        <dbReference type="HAMAP-Rule" id="MF_00374"/>
    </source>
</evidence>
<keyword evidence="2 5" id="KW-0689">Ribosomal protein</keyword>
<evidence type="ECO:0000256" key="4">
    <source>
        <dbReference type="ARBA" id="ARBA00035204"/>
    </source>
</evidence>
<dbReference type="GO" id="GO:0022625">
    <property type="term" value="C:cytosolic large ribosomal subunit"/>
    <property type="evidence" value="ECO:0007669"/>
    <property type="project" value="TreeGrafter"/>
</dbReference>
<dbReference type="RefSeq" id="WP_307904483.1">
    <property type="nucleotide sequence ID" value="NZ_AP027059.1"/>
</dbReference>
<dbReference type="NCBIfam" id="TIGR00012">
    <property type="entry name" value="L29"/>
    <property type="match status" value="1"/>
</dbReference>
<evidence type="ECO:0000256" key="1">
    <source>
        <dbReference type="ARBA" id="ARBA00009254"/>
    </source>
</evidence>
<sequence>MKANELKALAAEELVNKEKELKEELFNLKFQLSLGQLTNTTRVRQVRRDIARIKTILGERELVNKEG</sequence>
<name>A0AAU9DUB9_9FUSO</name>
<dbReference type="KEGG" id="haby:HLVA_01000"/>
<proteinExistence type="inferred from homology"/>
<dbReference type="InterPro" id="IPR050063">
    <property type="entry name" value="Ribosomal_protein_uL29"/>
</dbReference>
<evidence type="ECO:0000256" key="3">
    <source>
        <dbReference type="ARBA" id="ARBA00023274"/>
    </source>
</evidence>
<dbReference type="Gene3D" id="1.10.287.310">
    <property type="match status" value="1"/>
</dbReference>
<comment type="similarity">
    <text evidence="1 5">Belongs to the universal ribosomal protein uL29 family.</text>
</comment>
<dbReference type="SUPFAM" id="SSF46561">
    <property type="entry name" value="Ribosomal protein L29 (L29p)"/>
    <property type="match status" value="1"/>
</dbReference>
<evidence type="ECO:0000313" key="6">
    <source>
        <dbReference type="EMBL" id="BDU49531.1"/>
    </source>
</evidence>
<keyword evidence="7" id="KW-1185">Reference proteome</keyword>
<dbReference type="Proteomes" id="UP001321582">
    <property type="component" value="Chromosome"/>
</dbReference>
<keyword evidence="3 5" id="KW-0687">Ribonucleoprotein</keyword>
<dbReference type="PROSITE" id="PS00579">
    <property type="entry name" value="RIBOSOMAL_L29"/>
    <property type="match status" value="1"/>
</dbReference>
<dbReference type="GO" id="GO:0003735">
    <property type="term" value="F:structural constituent of ribosome"/>
    <property type="evidence" value="ECO:0007669"/>
    <property type="project" value="InterPro"/>
</dbReference>
<dbReference type="InterPro" id="IPR036049">
    <property type="entry name" value="Ribosomal_uL29_sf"/>
</dbReference>
<dbReference type="PANTHER" id="PTHR10916:SF0">
    <property type="entry name" value="LARGE RIBOSOMAL SUBUNIT PROTEIN UL29C"/>
    <property type="match status" value="1"/>
</dbReference>
<reference evidence="6 7" key="1">
    <citation type="submission" date="2022-11" db="EMBL/GenBank/DDBJ databases">
        <title>Haliovirga abyssi gen. nov., sp. nov., a mesophilic fermentative bacterium isolated from the Iheya North hydrothermal field and the proposal of Haliovirgaceae fam. nov.</title>
        <authorList>
            <person name="Miyazaki U."/>
            <person name="Tame A."/>
            <person name="Miyazaki J."/>
            <person name="Takai K."/>
            <person name="Sawayama S."/>
            <person name="Kitajima M."/>
            <person name="Okamoto A."/>
            <person name="Nakagawa S."/>
        </authorList>
    </citation>
    <scope>NUCLEOTIDE SEQUENCE [LARGE SCALE GENOMIC DNA]</scope>
    <source>
        <strain evidence="6 7">IC12</strain>
    </source>
</reference>
<dbReference type="GO" id="GO:0006412">
    <property type="term" value="P:translation"/>
    <property type="evidence" value="ECO:0007669"/>
    <property type="project" value="UniProtKB-UniRule"/>
</dbReference>
<dbReference type="EMBL" id="AP027059">
    <property type="protein sequence ID" value="BDU49531.1"/>
    <property type="molecule type" value="Genomic_DNA"/>
</dbReference>
<accession>A0AAU9DUB9</accession>
<dbReference type="HAMAP" id="MF_00374">
    <property type="entry name" value="Ribosomal_uL29"/>
    <property type="match status" value="1"/>
</dbReference>
<evidence type="ECO:0000256" key="2">
    <source>
        <dbReference type="ARBA" id="ARBA00022980"/>
    </source>
</evidence>
<dbReference type="PANTHER" id="PTHR10916">
    <property type="entry name" value="60S RIBOSOMAL PROTEIN L35/50S RIBOSOMAL PROTEIN L29"/>
    <property type="match status" value="1"/>
</dbReference>